<accession>A0A4Y8SQG3</accession>
<keyword evidence="1" id="KW-0732">Signal</keyword>
<name>A0A4Y8SQG3_9SPHI</name>
<proteinExistence type="predicted"/>
<feature type="chain" id="PRO_5021346460" evidence="1">
    <location>
        <begin position="25"/>
        <end position="228"/>
    </location>
</feature>
<dbReference type="Pfam" id="PF04450">
    <property type="entry name" value="BSP"/>
    <property type="match status" value="1"/>
</dbReference>
<dbReference type="PANTHER" id="PTHR33321:SF15">
    <property type="entry name" value="PLANT BASIC SECRETORY PROTEIN (BSP) FAMILY PROTEIN"/>
    <property type="match status" value="1"/>
</dbReference>
<keyword evidence="3" id="KW-1185">Reference proteome</keyword>
<reference evidence="2 3" key="1">
    <citation type="journal article" date="2017" name="Int. J. Syst. Evol. Microbiol.">
        <title>Mucilaginibacterpsychrotolerans sp. nov., isolated from peatlands.</title>
        <authorList>
            <person name="Deng Y."/>
            <person name="Shen L."/>
            <person name="Xu B."/>
            <person name="Liu Y."/>
            <person name="Gu Z."/>
            <person name="Liu H."/>
            <person name="Zhou Y."/>
        </authorList>
    </citation>
    <scope>NUCLEOTIDE SEQUENCE [LARGE SCALE GENOMIC DNA]</scope>
    <source>
        <strain evidence="2 3">NH7-4</strain>
    </source>
</reference>
<dbReference type="InterPro" id="IPR007541">
    <property type="entry name" value="Uncharacterised_BSP"/>
</dbReference>
<evidence type="ECO:0000313" key="3">
    <source>
        <dbReference type="Proteomes" id="UP000297540"/>
    </source>
</evidence>
<dbReference type="EMBL" id="SOZE01000001">
    <property type="protein sequence ID" value="TFF40767.1"/>
    <property type="molecule type" value="Genomic_DNA"/>
</dbReference>
<dbReference type="AlphaFoldDB" id="A0A4Y8SQG3"/>
<organism evidence="2 3">
    <name type="scientific">Mucilaginibacter psychrotolerans</name>
    <dbReference type="NCBI Taxonomy" id="1524096"/>
    <lineage>
        <taxon>Bacteria</taxon>
        <taxon>Pseudomonadati</taxon>
        <taxon>Bacteroidota</taxon>
        <taxon>Sphingobacteriia</taxon>
        <taxon>Sphingobacteriales</taxon>
        <taxon>Sphingobacteriaceae</taxon>
        <taxon>Mucilaginibacter</taxon>
    </lineage>
</organism>
<protein>
    <submittedName>
        <fullName evidence="2">Secretory protein</fullName>
    </submittedName>
</protein>
<gene>
    <name evidence="2" type="ORF">E2R66_00900</name>
</gene>
<comment type="caution">
    <text evidence="2">The sequence shown here is derived from an EMBL/GenBank/DDBJ whole genome shotgun (WGS) entry which is preliminary data.</text>
</comment>
<dbReference type="OrthoDB" id="211588at2"/>
<feature type="signal peptide" evidence="1">
    <location>
        <begin position="1"/>
        <end position="24"/>
    </location>
</feature>
<evidence type="ECO:0000256" key="1">
    <source>
        <dbReference type="SAM" id="SignalP"/>
    </source>
</evidence>
<dbReference type="PANTHER" id="PTHR33321">
    <property type="match status" value="1"/>
</dbReference>
<sequence length="228" mass="25705">MYFSIMTKIALIFLICLIGQTAFAAGDEIIKKNGYTLIVSSNDAHFDNALKEKLINTFFTVYPGIVKEYNKKSLKKVRFFIDTAYHGVAATDNGRVVFSSAYMTAHPGDIDVVTHEVMHIVQDYGDSNGPGWLTEGIADYVRNEHGIANEAANWRLPAYKATQNYDNAYRVTARFLLWVETYVKKGSVKKLDGIMRKHTYNDNTWKDVTGKSVDELWKEYAVASPPAP</sequence>
<dbReference type="Proteomes" id="UP000297540">
    <property type="component" value="Unassembled WGS sequence"/>
</dbReference>
<evidence type="ECO:0000313" key="2">
    <source>
        <dbReference type="EMBL" id="TFF40767.1"/>
    </source>
</evidence>